<accession>A0A8C3QGJ0</accession>
<evidence type="ECO:0000259" key="8">
    <source>
        <dbReference type="SMART" id="SM01144"/>
    </source>
</evidence>
<evidence type="ECO:0000256" key="1">
    <source>
        <dbReference type="ARBA" id="ARBA00012386"/>
    </source>
</evidence>
<evidence type="ECO:0000256" key="6">
    <source>
        <dbReference type="ARBA" id="ARBA00048718"/>
    </source>
</evidence>
<dbReference type="PANTHER" id="PTHR21392:SF0">
    <property type="entry name" value="TRNA-URIDINE AMINOCARBOXYPROPYLTRANSFERASE 2"/>
    <property type="match status" value="1"/>
</dbReference>
<dbReference type="EC" id="2.5.1.25" evidence="1"/>
<dbReference type="InterPro" id="IPR005636">
    <property type="entry name" value="DTW"/>
</dbReference>
<dbReference type="PANTHER" id="PTHR21392">
    <property type="entry name" value="TRNA-URIDINE AMINOCARBOXYPROPYLTRANSFERASE 2"/>
    <property type="match status" value="1"/>
</dbReference>
<keyword evidence="3" id="KW-0949">S-adenosyl-L-methionine</keyword>
<evidence type="ECO:0000256" key="5">
    <source>
        <dbReference type="ARBA" id="ARBA00034489"/>
    </source>
</evidence>
<dbReference type="InterPro" id="IPR039262">
    <property type="entry name" value="DTWD2/TAPT"/>
</dbReference>
<evidence type="ECO:0000256" key="2">
    <source>
        <dbReference type="ARBA" id="ARBA00022679"/>
    </source>
</evidence>
<evidence type="ECO:0000313" key="9">
    <source>
        <dbReference type="Ensembl" id="ENSCRFP00000003858.1"/>
    </source>
</evidence>
<comment type="similarity">
    <text evidence="5">Belongs to the TDD superfamily. DTWD2 family.</text>
</comment>
<feature type="region of interest" description="Disordered" evidence="7">
    <location>
        <begin position="1"/>
        <end position="25"/>
    </location>
</feature>
<evidence type="ECO:0000313" key="10">
    <source>
        <dbReference type="Proteomes" id="UP000694396"/>
    </source>
</evidence>
<feature type="domain" description="DTW" evidence="8">
    <location>
        <begin position="40"/>
        <end position="177"/>
    </location>
</feature>
<evidence type="ECO:0000256" key="4">
    <source>
        <dbReference type="ARBA" id="ARBA00022694"/>
    </source>
</evidence>
<dbReference type="AlphaFoldDB" id="A0A8C3QGJ0"/>
<keyword evidence="4" id="KW-0819">tRNA processing</keyword>
<keyword evidence="2" id="KW-0808">Transferase</keyword>
<dbReference type="Proteomes" id="UP000694396">
    <property type="component" value="Unplaced"/>
</dbReference>
<name>A0A8C3QGJ0_9PASS</name>
<reference evidence="9" key="1">
    <citation type="submission" date="2025-08" db="UniProtKB">
        <authorList>
            <consortium name="Ensembl"/>
        </authorList>
    </citation>
    <scope>IDENTIFICATION</scope>
</reference>
<dbReference type="SMART" id="SM01144">
    <property type="entry name" value="DTW"/>
    <property type="match status" value="1"/>
</dbReference>
<reference evidence="9" key="2">
    <citation type="submission" date="2025-09" db="UniProtKB">
        <authorList>
            <consortium name="Ensembl"/>
        </authorList>
    </citation>
    <scope>IDENTIFICATION</scope>
</reference>
<dbReference type="Pfam" id="PF03942">
    <property type="entry name" value="DTW"/>
    <property type="match status" value="1"/>
</dbReference>
<dbReference type="GO" id="GO:0008033">
    <property type="term" value="P:tRNA processing"/>
    <property type="evidence" value="ECO:0007669"/>
    <property type="project" value="UniProtKB-KW"/>
</dbReference>
<evidence type="ECO:0000256" key="7">
    <source>
        <dbReference type="SAM" id="MobiDB-lite"/>
    </source>
</evidence>
<feature type="compositionally biased region" description="Gly residues" evidence="7">
    <location>
        <begin position="1"/>
        <end position="11"/>
    </location>
</feature>
<sequence>MEGSGGGGGADPGPASASASGGEGEGFEGLWELPVELCERRPVCGRCSRPQKVCLCPFLPVHPLKVSTCLYIIQHPAEESRVLRTVPLLAACLPPDKCKILVGRRFNEDRYPELATVCRNPNTLILYPGAEATNLEEVAVMSSSPSVMIIIDGTWSQAKDIFYKNSLFRLPKQWAPPYRV</sequence>
<dbReference type="GO" id="GO:0016432">
    <property type="term" value="F:tRNA-uridine aminocarboxypropyltransferase activity"/>
    <property type="evidence" value="ECO:0007669"/>
    <property type="project" value="UniProtKB-EC"/>
</dbReference>
<keyword evidence="10" id="KW-1185">Reference proteome</keyword>
<organism evidence="9 10">
    <name type="scientific">Cyanoderma ruficeps</name>
    <name type="common">rufous-capped babbler</name>
    <dbReference type="NCBI Taxonomy" id="181631"/>
    <lineage>
        <taxon>Eukaryota</taxon>
        <taxon>Metazoa</taxon>
        <taxon>Chordata</taxon>
        <taxon>Craniata</taxon>
        <taxon>Vertebrata</taxon>
        <taxon>Euteleostomi</taxon>
        <taxon>Archelosauria</taxon>
        <taxon>Archosauria</taxon>
        <taxon>Dinosauria</taxon>
        <taxon>Saurischia</taxon>
        <taxon>Theropoda</taxon>
        <taxon>Coelurosauria</taxon>
        <taxon>Aves</taxon>
        <taxon>Neognathae</taxon>
        <taxon>Neoaves</taxon>
        <taxon>Telluraves</taxon>
        <taxon>Australaves</taxon>
        <taxon>Passeriformes</taxon>
        <taxon>Sylvioidea</taxon>
        <taxon>Timaliidae</taxon>
        <taxon>Cyanoderma</taxon>
    </lineage>
</organism>
<proteinExistence type="inferred from homology"/>
<evidence type="ECO:0000256" key="3">
    <source>
        <dbReference type="ARBA" id="ARBA00022691"/>
    </source>
</evidence>
<comment type="catalytic activity">
    <reaction evidence="6">
        <text>a uridine in tRNA + S-adenosyl-L-methionine = a 3-[(3S)-3-amino-3-carboxypropyl]uridine in tRNA + S-methyl-5'-thioadenosine + H(+)</text>
        <dbReference type="Rhea" id="RHEA:62432"/>
        <dbReference type="Rhea" id="RHEA-COMP:13339"/>
        <dbReference type="Rhea" id="RHEA-COMP:16092"/>
        <dbReference type="ChEBI" id="CHEBI:15378"/>
        <dbReference type="ChEBI" id="CHEBI:17509"/>
        <dbReference type="ChEBI" id="CHEBI:59789"/>
        <dbReference type="ChEBI" id="CHEBI:65315"/>
        <dbReference type="ChEBI" id="CHEBI:82930"/>
        <dbReference type="EC" id="2.5.1.25"/>
    </reaction>
</comment>
<dbReference type="Ensembl" id="ENSCRFT00000004011.1">
    <property type="protein sequence ID" value="ENSCRFP00000003858.1"/>
    <property type="gene ID" value="ENSCRFG00000003146.1"/>
</dbReference>
<protein>
    <recommendedName>
        <fullName evidence="1">tRNA-uridine aminocarboxypropyltransferase</fullName>
        <ecNumber evidence="1">2.5.1.25</ecNumber>
    </recommendedName>
</protein>